<dbReference type="PANTHER" id="PTHR38450">
    <property type="entry name" value="STAGE V SPORULATION PROTEIN AC-RELATED"/>
    <property type="match status" value="1"/>
</dbReference>
<keyword evidence="1" id="KW-1133">Transmembrane helix</keyword>
<proteinExistence type="predicted"/>
<feature type="transmembrane region" description="Helical" evidence="1">
    <location>
        <begin position="122"/>
        <end position="144"/>
    </location>
</feature>
<dbReference type="EMBL" id="DWZA01000104">
    <property type="protein sequence ID" value="HJA72384.1"/>
    <property type="molecule type" value="Genomic_DNA"/>
</dbReference>
<accession>A0A9D2KPN4</accession>
<evidence type="ECO:0000256" key="1">
    <source>
        <dbReference type="SAM" id="Phobius"/>
    </source>
</evidence>
<feature type="transmembrane region" description="Helical" evidence="1">
    <location>
        <begin position="21"/>
        <end position="44"/>
    </location>
</feature>
<feature type="transmembrane region" description="Helical" evidence="1">
    <location>
        <begin position="56"/>
        <end position="76"/>
    </location>
</feature>
<keyword evidence="1" id="KW-0812">Transmembrane</keyword>
<keyword evidence="1" id="KW-0472">Membrane</keyword>
<dbReference type="Pfam" id="PF03862">
    <property type="entry name" value="SpoVAC_SpoVAEB"/>
    <property type="match status" value="1"/>
</dbReference>
<organism evidence="2 3">
    <name type="scientific">Candidatus Lachnoclostridium stercoravium</name>
    <dbReference type="NCBI Taxonomy" id="2838633"/>
    <lineage>
        <taxon>Bacteria</taxon>
        <taxon>Bacillati</taxon>
        <taxon>Bacillota</taxon>
        <taxon>Clostridia</taxon>
        <taxon>Lachnospirales</taxon>
        <taxon>Lachnospiraceae</taxon>
    </lineage>
</organism>
<dbReference type="Proteomes" id="UP000823900">
    <property type="component" value="Unassembled WGS sequence"/>
</dbReference>
<comment type="caution">
    <text evidence="2">The sequence shown here is derived from an EMBL/GenBank/DDBJ whole genome shotgun (WGS) entry which is preliminary data.</text>
</comment>
<gene>
    <name evidence="2" type="ORF">IAA07_12570</name>
</gene>
<name>A0A9D2KPN4_9FIRM</name>
<evidence type="ECO:0000313" key="3">
    <source>
        <dbReference type="Proteomes" id="UP000823900"/>
    </source>
</evidence>
<sequence>MEINKEMYGAYVKQITPTHNKWINLLWAFVTGGMICAAGQLLFNTFLSWGMEKEEAAAWELLSLIAVSALLTGLNIYQKIVKFAGAGALVPITGFANSVAAPAMEFKAEGNVFGTGCKIFTIAGPVILYGIFSSWILGGVWCILKYFGIY</sequence>
<dbReference type="InterPro" id="IPR005562">
    <property type="entry name" value="SpoVA"/>
</dbReference>
<dbReference type="PANTHER" id="PTHR38450:SF1">
    <property type="entry name" value="STAGE V SPORULATION PROTEIN AC"/>
    <property type="match status" value="1"/>
</dbReference>
<reference evidence="2" key="2">
    <citation type="submission" date="2021-04" db="EMBL/GenBank/DDBJ databases">
        <authorList>
            <person name="Gilroy R."/>
        </authorList>
    </citation>
    <scope>NUCLEOTIDE SEQUENCE</scope>
    <source>
        <strain evidence="2">CHK178-16964</strain>
    </source>
</reference>
<evidence type="ECO:0000313" key="2">
    <source>
        <dbReference type="EMBL" id="HJA72384.1"/>
    </source>
</evidence>
<dbReference type="AlphaFoldDB" id="A0A9D2KPN4"/>
<reference evidence="2" key="1">
    <citation type="journal article" date="2021" name="PeerJ">
        <title>Extensive microbial diversity within the chicken gut microbiome revealed by metagenomics and culture.</title>
        <authorList>
            <person name="Gilroy R."/>
            <person name="Ravi A."/>
            <person name="Getino M."/>
            <person name="Pursley I."/>
            <person name="Horton D.L."/>
            <person name="Alikhan N.F."/>
            <person name="Baker D."/>
            <person name="Gharbi K."/>
            <person name="Hall N."/>
            <person name="Watson M."/>
            <person name="Adriaenssens E.M."/>
            <person name="Foster-Nyarko E."/>
            <person name="Jarju S."/>
            <person name="Secka A."/>
            <person name="Antonio M."/>
            <person name="Oren A."/>
            <person name="Chaudhuri R.R."/>
            <person name="La Ragione R."/>
            <person name="Hildebrand F."/>
            <person name="Pallen M.J."/>
        </authorList>
    </citation>
    <scope>NUCLEOTIDE SEQUENCE</scope>
    <source>
        <strain evidence="2">CHK178-16964</strain>
    </source>
</reference>
<protein>
    <submittedName>
        <fullName evidence="2">SpoVA/SpoVAEb family sporulation membrane protein</fullName>
    </submittedName>
</protein>
<feature type="transmembrane region" description="Helical" evidence="1">
    <location>
        <begin position="83"/>
        <end position="102"/>
    </location>
</feature>